<dbReference type="RefSeq" id="WP_136845708.1">
    <property type="nucleotide sequence ID" value="NZ_CANPEU010000005.1"/>
</dbReference>
<name>A0A4T9TDV1_9ACTN</name>
<evidence type="ECO:0000313" key="3">
    <source>
        <dbReference type="EMBL" id="TJW10682.1"/>
    </source>
</evidence>
<sequence>MDSDNSKPVPPYAKGLACLLVVAGALLAVSGIAVIYGSFAFPEVEAGESSIARFAIGVGGLITSGLTLNLGIVTLLAPKRPKLRKSSHTLALVDAVASVLALLCCSAVGSGLPTSLILNLALSLIWLAAMRPTRA</sequence>
<reference evidence="2 5" key="2">
    <citation type="submission" date="2020-08" db="EMBL/GenBank/DDBJ databases">
        <title>Sequencing the genomes of 1000 actinobacteria strains.</title>
        <authorList>
            <person name="Klenk H.-P."/>
        </authorList>
    </citation>
    <scope>NUCLEOTIDE SEQUENCE [LARGE SCALE GENOMIC DNA]</scope>
    <source>
        <strain evidence="2 5">DSM 22242</strain>
    </source>
</reference>
<accession>A0A4T9TDV1</accession>
<dbReference type="Proteomes" id="UP000530850">
    <property type="component" value="Unassembled WGS sequence"/>
</dbReference>
<keyword evidence="1" id="KW-0812">Transmembrane</keyword>
<keyword evidence="1" id="KW-0472">Membrane</keyword>
<evidence type="ECO:0000313" key="2">
    <source>
        <dbReference type="EMBL" id="MBB3171981.1"/>
    </source>
</evidence>
<evidence type="ECO:0000313" key="4">
    <source>
        <dbReference type="Proteomes" id="UP000309454"/>
    </source>
</evidence>
<dbReference type="EMBL" id="JACHYA010000007">
    <property type="protein sequence ID" value="MBB3171981.1"/>
    <property type="molecule type" value="Genomic_DNA"/>
</dbReference>
<comment type="caution">
    <text evidence="3">The sequence shown here is derived from an EMBL/GenBank/DDBJ whole genome shotgun (WGS) entry which is preliminary data.</text>
</comment>
<feature type="transmembrane region" description="Helical" evidence="1">
    <location>
        <begin position="12"/>
        <end position="39"/>
    </location>
</feature>
<feature type="transmembrane region" description="Helical" evidence="1">
    <location>
        <begin position="51"/>
        <end position="77"/>
    </location>
</feature>
<dbReference type="EMBL" id="SSTM01000003">
    <property type="protein sequence ID" value="TJW10682.1"/>
    <property type="molecule type" value="Genomic_DNA"/>
</dbReference>
<proteinExistence type="predicted"/>
<evidence type="ECO:0000256" key="1">
    <source>
        <dbReference type="SAM" id="Phobius"/>
    </source>
</evidence>
<gene>
    <name evidence="3" type="ORF">E5982_05210</name>
    <name evidence="2" type="ORF">FHR31_001814</name>
</gene>
<dbReference type="GeneID" id="93356321"/>
<organism evidence="3 4">
    <name type="scientific">Parvibacter caecicola</name>
    <dbReference type="NCBI Taxonomy" id="747645"/>
    <lineage>
        <taxon>Bacteria</taxon>
        <taxon>Bacillati</taxon>
        <taxon>Actinomycetota</taxon>
        <taxon>Coriobacteriia</taxon>
        <taxon>Coriobacteriales</taxon>
        <taxon>Coriobacteriaceae</taxon>
        <taxon>Parvibacter</taxon>
    </lineage>
</organism>
<evidence type="ECO:0000313" key="5">
    <source>
        <dbReference type="Proteomes" id="UP000530850"/>
    </source>
</evidence>
<dbReference type="Proteomes" id="UP000309454">
    <property type="component" value="Unassembled WGS sequence"/>
</dbReference>
<feature type="transmembrane region" description="Helical" evidence="1">
    <location>
        <begin position="89"/>
        <end position="110"/>
    </location>
</feature>
<keyword evidence="4" id="KW-1185">Reference proteome</keyword>
<protein>
    <submittedName>
        <fullName evidence="3">Uncharacterized protein</fullName>
    </submittedName>
</protein>
<reference evidence="3 4" key="1">
    <citation type="submission" date="2019-04" db="EMBL/GenBank/DDBJ databases">
        <title>Microbes associate with the intestines of laboratory mice.</title>
        <authorList>
            <person name="Navarre W."/>
            <person name="Wong E."/>
            <person name="Huang K.C."/>
            <person name="Tropini C."/>
            <person name="Ng K."/>
            <person name="Yu B."/>
        </authorList>
    </citation>
    <scope>NUCLEOTIDE SEQUENCE [LARGE SCALE GENOMIC DNA]</scope>
    <source>
        <strain evidence="3 4">NM48_B13</strain>
    </source>
</reference>
<dbReference type="AlphaFoldDB" id="A0A4T9TDV1"/>
<keyword evidence="1" id="KW-1133">Transmembrane helix</keyword>